<dbReference type="Pfam" id="PF07676">
    <property type="entry name" value="PD40"/>
    <property type="match status" value="3"/>
</dbReference>
<dbReference type="EMBL" id="QAAD01000005">
    <property type="protein sequence ID" value="PTN09229.1"/>
    <property type="molecule type" value="Genomic_DNA"/>
</dbReference>
<dbReference type="AlphaFoldDB" id="A0A2T5C3C8"/>
<evidence type="ECO:0000256" key="2">
    <source>
        <dbReference type="ARBA" id="ARBA00023136"/>
    </source>
</evidence>
<evidence type="ECO:0000313" key="6">
    <source>
        <dbReference type="EMBL" id="PTN09229.1"/>
    </source>
</evidence>
<dbReference type="PANTHER" id="PTHR30329:SF21">
    <property type="entry name" value="LIPOPROTEIN YIAD-RELATED"/>
    <property type="match status" value="1"/>
</dbReference>
<dbReference type="Proteomes" id="UP000243525">
    <property type="component" value="Unassembled WGS sequence"/>
</dbReference>
<dbReference type="SUPFAM" id="SSF48452">
    <property type="entry name" value="TPR-like"/>
    <property type="match status" value="1"/>
</dbReference>
<dbReference type="Gene3D" id="1.25.40.10">
    <property type="entry name" value="Tetratricopeptide repeat domain"/>
    <property type="match status" value="1"/>
</dbReference>
<sequence>MTKKPLAYPTTMNRRSGLLNFLLLILLFVLPLGGHSQSKKALKYFDEAKSLYRNSDFQQVLERLKYVVRQEPNWIEPVLLQADAYGETDSLDARVNALEKALDIDDEKYPRVFFLLGNARYQQGEYCLASRAYQRFLDTGRAARLESEVHRKIAACDYAAQLVAQEVPFAAVNLGDSVNTPMNEYWPSLTIDGKKLVFTRLLPVENRTSPLSPRFQEDFYQSDWQEGAWRKAHPLATVNTADNEGAQSISADGRLLFFTACHRPDSYGGCDLYFSRLQNGQWTAPQNAGSPVNTGAWESQPSISANGEYLYFVSTREGGKGGRDIWRCRLEGFRADGRPIWDEPENLGDSINTVGNEVSPFIHSDGKSLYFASDTWPGLGDKDLFVAKMKTDASWTSPQNLGYPINTVNEEKGLVVDASGTYAYYSSNREKSKGLDIYRFKLYEAIQPDAVSYVAGVVYDKSSGMPLSARVELIDLGNNSLITKTEASPPKGDFMICLPLGEEYAFNVTMPGYLFYSANFALKEVHKLENPVELEIGLEPITPGGKTVLRNIFFKTDSYALESQSQVELKKLLEFMRQNPNVSVEIGGHTDGVGTAAYNQLLSENRAKAVYDYLIGAGISASRLAYKGYGFTVPVADNTTDEGRALNRRTEFKVLEYTR</sequence>
<dbReference type="InterPro" id="IPR011042">
    <property type="entry name" value="6-blade_b-propeller_TolB-like"/>
</dbReference>
<gene>
    <name evidence="6" type="ORF">C8N47_10569</name>
</gene>
<dbReference type="InterPro" id="IPR006690">
    <property type="entry name" value="OMPA-like_CS"/>
</dbReference>
<dbReference type="CDD" id="cd07185">
    <property type="entry name" value="OmpA_C-like"/>
    <property type="match status" value="1"/>
</dbReference>
<dbReference type="InterPro" id="IPR050330">
    <property type="entry name" value="Bact_OuterMem_StrucFunc"/>
</dbReference>
<evidence type="ECO:0000259" key="5">
    <source>
        <dbReference type="PROSITE" id="PS51123"/>
    </source>
</evidence>
<organism evidence="6 7">
    <name type="scientific">Mangrovibacterium marinum</name>
    <dbReference type="NCBI Taxonomy" id="1639118"/>
    <lineage>
        <taxon>Bacteria</taxon>
        <taxon>Pseudomonadati</taxon>
        <taxon>Bacteroidota</taxon>
        <taxon>Bacteroidia</taxon>
        <taxon>Marinilabiliales</taxon>
        <taxon>Prolixibacteraceae</taxon>
        <taxon>Mangrovibacterium</taxon>
    </lineage>
</organism>
<evidence type="ECO:0000256" key="4">
    <source>
        <dbReference type="PROSITE-ProRule" id="PRU00473"/>
    </source>
</evidence>
<dbReference type="InterPro" id="IPR036737">
    <property type="entry name" value="OmpA-like_sf"/>
</dbReference>
<dbReference type="PRINTS" id="PR01021">
    <property type="entry name" value="OMPADOMAIN"/>
</dbReference>
<keyword evidence="3" id="KW-0998">Cell outer membrane</keyword>
<comment type="caution">
    <text evidence="6">The sequence shown here is derived from an EMBL/GenBank/DDBJ whole genome shotgun (WGS) entry which is preliminary data.</text>
</comment>
<dbReference type="RefSeq" id="WP_170111308.1">
    <property type="nucleotide sequence ID" value="NZ_QAAD01000005.1"/>
</dbReference>
<dbReference type="PROSITE" id="PS51123">
    <property type="entry name" value="OMPA_2"/>
    <property type="match status" value="1"/>
</dbReference>
<dbReference type="SUPFAM" id="SSF82171">
    <property type="entry name" value="DPP6 N-terminal domain-like"/>
    <property type="match status" value="1"/>
</dbReference>
<comment type="subcellular location">
    <subcellularLocation>
        <location evidence="1">Cell outer membrane</location>
    </subcellularLocation>
</comment>
<feature type="domain" description="OmpA-like" evidence="5">
    <location>
        <begin position="544"/>
        <end position="658"/>
    </location>
</feature>
<dbReference type="PROSITE" id="PS01068">
    <property type="entry name" value="OMPA_1"/>
    <property type="match status" value="1"/>
</dbReference>
<keyword evidence="2 4" id="KW-0472">Membrane</keyword>
<dbReference type="Gene3D" id="3.30.1330.60">
    <property type="entry name" value="OmpA-like domain"/>
    <property type="match status" value="1"/>
</dbReference>
<evidence type="ECO:0000256" key="3">
    <source>
        <dbReference type="ARBA" id="ARBA00023237"/>
    </source>
</evidence>
<reference evidence="6 7" key="1">
    <citation type="submission" date="2018-04" db="EMBL/GenBank/DDBJ databases">
        <title>Genomic Encyclopedia of Archaeal and Bacterial Type Strains, Phase II (KMG-II): from individual species to whole genera.</title>
        <authorList>
            <person name="Goeker M."/>
        </authorList>
    </citation>
    <scope>NUCLEOTIDE SEQUENCE [LARGE SCALE GENOMIC DNA]</scope>
    <source>
        <strain evidence="6 7">DSM 28823</strain>
    </source>
</reference>
<proteinExistence type="predicted"/>
<dbReference type="InterPro" id="IPR011990">
    <property type="entry name" value="TPR-like_helical_dom_sf"/>
</dbReference>
<dbReference type="GO" id="GO:0009279">
    <property type="term" value="C:cell outer membrane"/>
    <property type="evidence" value="ECO:0007669"/>
    <property type="project" value="UniProtKB-SubCell"/>
</dbReference>
<keyword evidence="7" id="KW-1185">Reference proteome</keyword>
<name>A0A2T5C3C8_9BACT</name>
<dbReference type="PANTHER" id="PTHR30329">
    <property type="entry name" value="STATOR ELEMENT OF FLAGELLAR MOTOR COMPLEX"/>
    <property type="match status" value="1"/>
</dbReference>
<dbReference type="InterPro" id="IPR006665">
    <property type="entry name" value="OmpA-like"/>
</dbReference>
<dbReference type="InterPro" id="IPR011659">
    <property type="entry name" value="WD40"/>
</dbReference>
<evidence type="ECO:0000313" key="7">
    <source>
        <dbReference type="Proteomes" id="UP000243525"/>
    </source>
</evidence>
<evidence type="ECO:0000256" key="1">
    <source>
        <dbReference type="ARBA" id="ARBA00004442"/>
    </source>
</evidence>
<dbReference type="Pfam" id="PF00691">
    <property type="entry name" value="OmpA"/>
    <property type="match status" value="1"/>
</dbReference>
<protein>
    <submittedName>
        <fullName evidence="6">WD40 repeat protein</fullName>
    </submittedName>
</protein>
<dbReference type="InterPro" id="IPR006664">
    <property type="entry name" value="OMP_bac"/>
</dbReference>
<accession>A0A2T5C3C8</accession>
<dbReference type="SUPFAM" id="SSF103088">
    <property type="entry name" value="OmpA-like"/>
    <property type="match status" value="1"/>
</dbReference>
<dbReference type="Gene3D" id="2.120.10.30">
    <property type="entry name" value="TolB, C-terminal domain"/>
    <property type="match status" value="1"/>
</dbReference>